<evidence type="ECO:0000313" key="1">
    <source>
        <dbReference type="EMBL" id="KAK4036627.1"/>
    </source>
</evidence>
<dbReference type="EMBL" id="JAOYFB010000040">
    <property type="protein sequence ID" value="KAK4036627.1"/>
    <property type="molecule type" value="Genomic_DNA"/>
</dbReference>
<comment type="caution">
    <text evidence="1">The sequence shown here is derived from an EMBL/GenBank/DDBJ whole genome shotgun (WGS) entry which is preliminary data.</text>
</comment>
<proteinExistence type="predicted"/>
<protein>
    <submittedName>
        <fullName evidence="1">Uncharacterized protein</fullName>
    </submittedName>
</protein>
<organism evidence="1 2">
    <name type="scientific">Daphnia magna</name>
    <dbReference type="NCBI Taxonomy" id="35525"/>
    <lineage>
        <taxon>Eukaryota</taxon>
        <taxon>Metazoa</taxon>
        <taxon>Ecdysozoa</taxon>
        <taxon>Arthropoda</taxon>
        <taxon>Crustacea</taxon>
        <taxon>Branchiopoda</taxon>
        <taxon>Diplostraca</taxon>
        <taxon>Cladocera</taxon>
        <taxon>Anomopoda</taxon>
        <taxon>Daphniidae</taxon>
        <taxon>Daphnia</taxon>
    </lineage>
</organism>
<accession>A0ABR0B4K4</accession>
<gene>
    <name evidence="1" type="ORF">OUZ56_028671</name>
</gene>
<dbReference type="Proteomes" id="UP001234178">
    <property type="component" value="Unassembled WGS sequence"/>
</dbReference>
<name>A0ABR0B4K4_9CRUS</name>
<sequence length="338" mass="38914">MSGFAKKQENAKFFSKCVDDLHITNICEKIDAEFPDPEPDYIPTPLNFGISLPNNIDIFQSADWWDLPPGIMCSNCYNQVPNTYPIQQQSERVCLSCKRENFPLKTRSNEFRMKKMRFPPITNLAVNHIAVIGRQSRGKCLKSDCFHELVKFTRCWQNFPHRNTMTQNLVGYFGGHGSALALHSTMTRHLIKNSKKETYEPFSYILPRLNCYYRPGIDKITIVFYTFSALTVKPSNLISFILDFVEIKIPPKDVIFVAYGDAFSNSSTIFSPIVLNGDKLLTTLINRESTAWLDSMKWGCYARMFPTTPGRNRGNNWIQNANNEISFKEYDEEIAMED</sequence>
<reference evidence="1 2" key="1">
    <citation type="journal article" date="2023" name="Nucleic Acids Res.">
        <title>The hologenome of Daphnia magna reveals possible DNA methylation and microbiome-mediated evolution of the host genome.</title>
        <authorList>
            <person name="Chaturvedi A."/>
            <person name="Li X."/>
            <person name="Dhandapani V."/>
            <person name="Marshall H."/>
            <person name="Kissane S."/>
            <person name="Cuenca-Cambronero M."/>
            <person name="Asole G."/>
            <person name="Calvet F."/>
            <person name="Ruiz-Romero M."/>
            <person name="Marangio P."/>
            <person name="Guigo R."/>
            <person name="Rago D."/>
            <person name="Mirbahai L."/>
            <person name="Eastwood N."/>
            <person name="Colbourne J.K."/>
            <person name="Zhou J."/>
            <person name="Mallon E."/>
            <person name="Orsini L."/>
        </authorList>
    </citation>
    <scope>NUCLEOTIDE SEQUENCE [LARGE SCALE GENOMIC DNA]</scope>
    <source>
        <strain evidence="1">LRV0_1</strain>
    </source>
</reference>
<keyword evidence="2" id="KW-1185">Reference proteome</keyword>
<evidence type="ECO:0000313" key="2">
    <source>
        <dbReference type="Proteomes" id="UP001234178"/>
    </source>
</evidence>